<dbReference type="InterPro" id="IPR037208">
    <property type="entry name" value="Spo0E-like_sf"/>
</dbReference>
<name>A0ABV5AC90_9BACL</name>
<comment type="caution">
    <text evidence="1">The sequence shown here is derived from an EMBL/GenBank/DDBJ whole genome shotgun (WGS) entry which is preliminary data.</text>
</comment>
<dbReference type="EMBL" id="JBDXSU010000004">
    <property type="protein sequence ID" value="MFB5189883.1"/>
    <property type="molecule type" value="Genomic_DNA"/>
</dbReference>
<dbReference type="InterPro" id="IPR036638">
    <property type="entry name" value="HLH_DNA-bd_sf"/>
</dbReference>
<keyword evidence="2" id="KW-1185">Reference proteome</keyword>
<dbReference type="Proteomes" id="UP001579974">
    <property type="component" value="Unassembled WGS sequence"/>
</dbReference>
<accession>A0ABV5AC90</accession>
<dbReference type="SUPFAM" id="SSF140500">
    <property type="entry name" value="BAS1536-like"/>
    <property type="match status" value="1"/>
</dbReference>
<organism evidence="1 2">
    <name type="scientific">Alicyclobacillus fastidiosus</name>
    <dbReference type="NCBI Taxonomy" id="392011"/>
    <lineage>
        <taxon>Bacteria</taxon>
        <taxon>Bacillati</taxon>
        <taxon>Bacillota</taxon>
        <taxon>Bacilli</taxon>
        <taxon>Bacillales</taxon>
        <taxon>Alicyclobacillaceae</taxon>
        <taxon>Alicyclobacillus</taxon>
    </lineage>
</organism>
<gene>
    <name evidence="1" type="ORF">KKP3000_003274</name>
</gene>
<dbReference type="Gene3D" id="4.10.280.10">
    <property type="entry name" value="Helix-loop-helix DNA-binding domain"/>
    <property type="match status" value="1"/>
</dbReference>
<reference evidence="1 2" key="1">
    <citation type="journal article" date="2024" name="Int. J. Mol. Sci.">
        <title>Exploration of Alicyclobacillus spp. Genome in Search of Antibiotic Resistance.</title>
        <authorList>
            <person name="Bucka-Kolendo J."/>
            <person name="Kiousi D.E."/>
            <person name="Dekowska A."/>
            <person name="Mikolajczuk-Szczyrba A."/>
            <person name="Karadedos D.M."/>
            <person name="Michael P."/>
            <person name="Galanis A."/>
            <person name="Sokolowska B."/>
        </authorList>
    </citation>
    <scope>NUCLEOTIDE SEQUENCE [LARGE SCALE GENOMIC DNA]</scope>
    <source>
        <strain evidence="1 2">KKP 3000</strain>
    </source>
</reference>
<dbReference type="InterPro" id="IPR018540">
    <property type="entry name" value="Spo0E-like"/>
</dbReference>
<evidence type="ECO:0000313" key="2">
    <source>
        <dbReference type="Proteomes" id="UP001579974"/>
    </source>
</evidence>
<sequence>MINGDCKTTNVIDYLRDKMILRAESTGDLLHQDVIRLSQQLDQFLVQAQKCMQDEMTVAPETDSTPWWPLQAAGGEPSPTIWALQNRRRKHLRMVGDLRHAVSYKR</sequence>
<protein>
    <submittedName>
        <fullName evidence="1">Aspartyl-phosphate phosphatase Spo0E family protein</fullName>
    </submittedName>
</protein>
<evidence type="ECO:0000313" key="1">
    <source>
        <dbReference type="EMBL" id="MFB5189883.1"/>
    </source>
</evidence>
<dbReference type="RefSeq" id="WP_275476309.1">
    <property type="nucleotide sequence ID" value="NZ_CP162940.1"/>
</dbReference>
<dbReference type="Pfam" id="PF09388">
    <property type="entry name" value="SpoOE-like"/>
    <property type="match status" value="1"/>
</dbReference>
<proteinExistence type="predicted"/>